<accession>X6LMF5</accession>
<evidence type="ECO:0000313" key="2">
    <source>
        <dbReference type="Proteomes" id="UP000023152"/>
    </source>
</evidence>
<protein>
    <submittedName>
        <fullName evidence="1">Uncharacterized protein</fullName>
    </submittedName>
</protein>
<evidence type="ECO:0000313" key="1">
    <source>
        <dbReference type="EMBL" id="ETO01870.1"/>
    </source>
</evidence>
<reference evidence="1 2" key="1">
    <citation type="journal article" date="2013" name="Curr. Biol.">
        <title>The Genome of the Foraminiferan Reticulomyxa filosa.</title>
        <authorList>
            <person name="Glockner G."/>
            <person name="Hulsmann N."/>
            <person name="Schleicher M."/>
            <person name="Noegel A.A."/>
            <person name="Eichinger L."/>
            <person name="Gallinger C."/>
            <person name="Pawlowski J."/>
            <person name="Sierra R."/>
            <person name="Euteneuer U."/>
            <person name="Pillet L."/>
            <person name="Moustafa A."/>
            <person name="Platzer M."/>
            <person name="Groth M."/>
            <person name="Szafranski K."/>
            <person name="Schliwa M."/>
        </authorList>
    </citation>
    <scope>NUCLEOTIDE SEQUENCE [LARGE SCALE GENOMIC DNA]</scope>
</reference>
<dbReference type="Proteomes" id="UP000023152">
    <property type="component" value="Unassembled WGS sequence"/>
</dbReference>
<organism evidence="1 2">
    <name type="scientific">Reticulomyxa filosa</name>
    <dbReference type="NCBI Taxonomy" id="46433"/>
    <lineage>
        <taxon>Eukaryota</taxon>
        <taxon>Sar</taxon>
        <taxon>Rhizaria</taxon>
        <taxon>Retaria</taxon>
        <taxon>Foraminifera</taxon>
        <taxon>Monothalamids</taxon>
        <taxon>Reticulomyxidae</taxon>
        <taxon>Reticulomyxa</taxon>
    </lineage>
</organism>
<feature type="non-terminal residue" evidence="1">
    <location>
        <position position="1"/>
    </location>
</feature>
<sequence>DSSLGTSELLLRLTESIYSSFDNNGISSAYDSVWRDGLRNKMRKEFGLKGRMYWLDSFELDSVGVPQGHHYLLCYSYEKEMEWQLNQLQKSLDNGHQNGKSDHVKNLGLIVDQQMTLQQHINYVYGKASKKLGYLTFLCLYKGIRPSLSVHNNYQTITVHSGMDWKGFKESTAYDTVNVISQTPPLELRRQQEEVKLYHKCIRWRDKFPDHNL</sequence>
<dbReference type="AlphaFoldDB" id="X6LMF5"/>
<feature type="non-terminal residue" evidence="1">
    <location>
        <position position="213"/>
    </location>
</feature>
<dbReference type="EMBL" id="ASPP01037217">
    <property type="protein sequence ID" value="ETO01870.1"/>
    <property type="molecule type" value="Genomic_DNA"/>
</dbReference>
<proteinExistence type="predicted"/>
<keyword evidence="2" id="KW-1185">Reference proteome</keyword>
<name>X6LMF5_RETFI</name>
<comment type="caution">
    <text evidence="1">The sequence shown here is derived from an EMBL/GenBank/DDBJ whole genome shotgun (WGS) entry which is preliminary data.</text>
</comment>
<gene>
    <name evidence="1" type="ORF">RFI_35569</name>
</gene>